<dbReference type="Pfam" id="PF13205">
    <property type="entry name" value="Big_5"/>
    <property type="match status" value="1"/>
</dbReference>
<evidence type="ECO:0000313" key="4">
    <source>
        <dbReference type="Proteomes" id="UP000571017"/>
    </source>
</evidence>
<dbReference type="EMBL" id="JACEFG010000002">
    <property type="protein sequence ID" value="MBA2175409.1"/>
    <property type="molecule type" value="Genomic_DNA"/>
</dbReference>
<evidence type="ECO:0000256" key="1">
    <source>
        <dbReference type="ARBA" id="ARBA00022729"/>
    </source>
</evidence>
<gene>
    <name evidence="3" type="ORF">H0266_10935</name>
</gene>
<comment type="caution">
    <text evidence="3">The sequence shown here is derived from an EMBL/GenBank/DDBJ whole genome shotgun (WGS) entry which is preliminary data.</text>
</comment>
<keyword evidence="1" id="KW-0732">Signal</keyword>
<dbReference type="InterPro" id="IPR025453">
    <property type="entry name" value="DUF4309"/>
</dbReference>
<name>A0A838CUC5_9BACI</name>
<dbReference type="InterPro" id="IPR032812">
    <property type="entry name" value="SbsA_Ig"/>
</dbReference>
<protein>
    <submittedName>
        <fullName evidence="3">DUF4309 domain-containing protein</fullName>
    </submittedName>
</protein>
<reference evidence="3 4" key="1">
    <citation type="journal article" date="2004" name="Extremophiles">
        <title>Halobacillus locisalis sp. nov., a halophilic bacterium isolated from a marine solar saltern of the Yellow Sea in Korea.</title>
        <authorList>
            <person name="Yoon J.H."/>
            <person name="Kang K.H."/>
            <person name="Oh T.K."/>
            <person name="Park Y.H."/>
        </authorList>
    </citation>
    <scope>NUCLEOTIDE SEQUENCE [LARGE SCALE GENOMIC DNA]</scope>
    <source>
        <strain evidence="3 4">KCTC 3788</strain>
    </source>
</reference>
<keyword evidence="4" id="KW-1185">Reference proteome</keyword>
<evidence type="ECO:0000313" key="3">
    <source>
        <dbReference type="EMBL" id="MBA2175409.1"/>
    </source>
</evidence>
<proteinExistence type="predicted"/>
<dbReference type="AlphaFoldDB" id="A0A838CUC5"/>
<accession>A0A838CUC5</accession>
<organism evidence="3 4">
    <name type="scientific">Halobacillus locisalis</name>
    <dbReference type="NCBI Taxonomy" id="220753"/>
    <lineage>
        <taxon>Bacteria</taxon>
        <taxon>Bacillati</taxon>
        <taxon>Bacillota</taxon>
        <taxon>Bacilli</taxon>
        <taxon>Bacillales</taxon>
        <taxon>Bacillaceae</taxon>
        <taxon>Halobacillus</taxon>
    </lineage>
</organism>
<feature type="domain" description="SbsA Ig-like" evidence="2">
    <location>
        <begin position="40"/>
        <end position="129"/>
    </location>
</feature>
<dbReference type="Proteomes" id="UP000571017">
    <property type="component" value="Unassembled WGS sequence"/>
</dbReference>
<sequence>MSQHTLSFISKTAQSAMLIVIFVIAIAAPVQAESLQWESKDNVDLQKEWTITFNVEIEDSVENKSHFEIRRADGSLFQTEVTFEGNKAIVTPGSSGYLPETTYELHIKEGVTFSNGEQYQDVLTMPFSTKSESYFDQELKELVYQGKVKDVPYTIGDSINDVIADRGEPTNEFGYSGLKYISYPDNYWFGTNFGDTTLRAIGVPLQQDRYTLADFEKVFGEATGYGPPGEGSSNYWAYFNLPGYKLVLHIDGDYRTSPVSDFILAERQ</sequence>
<evidence type="ECO:0000259" key="2">
    <source>
        <dbReference type="Pfam" id="PF13205"/>
    </source>
</evidence>
<dbReference type="RefSeq" id="WP_181472425.1">
    <property type="nucleotide sequence ID" value="NZ_JACEFG010000002.1"/>
</dbReference>
<dbReference type="Pfam" id="PF14172">
    <property type="entry name" value="DUF4309"/>
    <property type="match status" value="1"/>
</dbReference>